<dbReference type="PANTHER" id="PTHR43303:SF4">
    <property type="entry name" value="NADPH DEHYDROGENASE C23G7.10C-RELATED"/>
    <property type="match status" value="1"/>
</dbReference>
<evidence type="ECO:0000313" key="7">
    <source>
        <dbReference type="EMBL" id="PRP90241.1"/>
    </source>
</evidence>
<dbReference type="EC" id="1.-.-.-" evidence="7"/>
<dbReference type="SUPFAM" id="SSF51395">
    <property type="entry name" value="FMN-linked oxidoreductases"/>
    <property type="match status" value="1"/>
</dbReference>
<evidence type="ECO:0000256" key="1">
    <source>
        <dbReference type="ARBA" id="ARBA00001917"/>
    </source>
</evidence>
<dbReference type="AlphaFoldDB" id="A0A2S9XC32"/>
<evidence type="ECO:0000256" key="5">
    <source>
        <dbReference type="ARBA" id="ARBA00023002"/>
    </source>
</evidence>
<dbReference type="RefSeq" id="WP_106395797.1">
    <property type="nucleotide sequence ID" value="NZ_PVNK01000290.1"/>
</dbReference>
<protein>
    <submittedName>
        <fullName evidence="7">NADH oxidase</fullName>
        <ecNumber evidence="7">1.-.-.-</ecNumber>
    </submittedName>
</protein>
<reference evidence="7 8" key="1">
    <citation type="submission" date="2018-03" db="EMBL/GenBank/DDBJ databases">
        <title>Draft Genome Sequences of the Obligatory Marine Myxobacteria Enhygromyxa salina SWB005.</title>
        <authorList>
            <person name="Poehlein A."/>
            <person name="Moghaddam J.A."/>
            <person name="Harms H."/>
            <person name="Alanjari M."/>
            <person name="Koenig G.M."/>
            <person name="Daniel R."/>
            <person name="Schaeberle T.F."/>
        </authorList>
    </citation>
    <scope>NUCLEOTIDE SEQUENCE [LARGE SCALE GENOMIC DNA]</scope>
    <source>
        <strain evidence="7 8">SWB005</strain>
    </source>
</reference>
<dbReference type="GO" id="GO:0003959">
    <property type="term" value="F:NADPH dehydrogenase activity"/>
    <property type="evidence" value="ECO:0007669"/>
    <property type="project" value="InterPro"/>
</dbReference>
<dbReference type="Gene3D" id="3.20.20.70">
    <property type="entry name" value="Aldolase class I"/>
    <property type="match status" value="1"/>
</dbReference>
<evidence type="ECO:0000313" key="8">
    <source>
        <dbReference type="Proteomes" id="UP000237968"/>
    </source>
</evidence>
<evidence type="ECO:0000256" key="2">
    <source>
        <dbReference type="ARBA" id="ARBA00022630"/>
    </source>
</evidence>
<proteinExistence type="predicted"/>
<gene>
    <name evidence="7" type="ORF">ENSA5_66530</name>
</gene>
<keyword evidence="4" id="KW-0521">NADP</keyword>
<dbReference type="EMBL" id="PVNK01000290">
    <property type="protein sequence ID" value="PRP90241.1"/>
    <property type="molecule type" value="Genomic_DNA"/>
</dbReference>
<name>A0A2S9XC32_9BACT</name>
<dbReference type="Pfam" id="PF00724">
    <property type="entry name" value="Oxidored_FMN"/>
    <property type="match status" value="1"/>
</dbReference>
<dbReference type="InterPro" id="IPR013785">
    <property type="entry name" value="Aldolase_TIM"/>
</dbReference>
<keyword evidence="5 7" id="KW-0560">Oxidoreductase</keyword>
<dbReference type="InterPro" id="IPR001155">
    <property type="entry name" value="OxRdtase_FMN_N"/>
</dbReference>
<dbReference type="GO" id="GO:0010181">
    <property type="term" value="F:FMN binding"/>
    <property type="evidence" value="ECO:0007669"/>
    <property type="project" value="InterPro"/>
</dbReference>
<evidence type="ECO:0000259" key="6">
    <source>
        <dbReference type="Pfam" id="PF00724"/>
    </source>
</evidence>
<keyword evidence="3" id="KW-0288">FMN</keyword>
<accession>A0A2S9XC32</accession>
<keyword evidence="2" id="KW-0285">Flavoprotein</keyword>
<evidence type="ECO:0000256" key="3">
    <source>
        <dbReference type="ARBA" id="ARBA00022643"/>
    </source>
</evidence>
<comment type="caution">
    <text evidence="7">The sequence shown here is derived from an EMBL/GenBank/DDBJ whole genome shotgun (WGS) entry which is preliminary data.</text>
</comment>
<organism evidence="7 8">
    <name type="scientific">Enhygromyxa salina</name>
    <dbReference type="NCBI Taxonomy" id="215803"/>
    <lineage>
        <taxon>Bacteria</taxon>
        <taxon>Pseudomonadati</taxon>
        <taxon>Myxococcota</taxon>
        <taxon>Polyangia</taxon>
        <taxon>Nannocystales</taxon>
        <taxon>Nannocystaceae</taxon>
        <taxon>Enhygromyxa</taxon>
    </lineage>
</organism>
<dbReference type="InterPro" id="IPR044152">
    <property type="entry name" value="YqjM-like"/>
</dbReference>
<dbReference type="OrthoDB" id="9784632at2"/>
<dbReference type="Proteomes" id="UP000237968">
    <property type="component" value="Unassembled WGS sequence"/>
</dbReference>
<keyword evidence="8" id="KW-1185">Reference proteome</keyword>
<dbReference type="GO" id="GO:0050661">
    <property type="term" value="F:NADP binding"/>
    <property type="evidence" value="ECO:0007669"/>
    <property type="project" value="InterPro"/>
</dbReference>
<feature type="domain" description="NADH:flavin oxidoreductase/NADH oxidase N-terminal" evidence="6">
    <location>
        <begin position="224"/>
        <end position="436"/>
    </location>
</feature>
<evidence type="ECO:0000256" key="4">
    <source>
        <dbReference type="ARBA" id="ARBA00022857"/>
    </source>
</evidence>
<sequence length="490" mass="53958">MWTPPERTRHPIAPSEWPSAQEAAASKLFSPVELGPLSLATRTWVPAMVPWRASADGFATPDVIAWYRRFARGKPGAIVVEATGIRDIPSGPLLRIGDDRFVAGLRELTRAVHEASEGQTRVLIQCIDFLAVKRRPPPDKFFARFLKLDAGHKARLTAQLDEPSWREADDADVRRALAQADDALLDAVLRPRELRDLRFGYREQVTDTALEHIRTLPQVLPGLFAAAARRAREAGFDGVELHYAHAYTMASFLSRANTRDDGYGGSREGRLRLPLEVFEAVRGEVGSDYAVGCRFLADEVIEGGSDPSDAAHYGVAFARAGMDFLSISKGGKFEDAKQPKVGDAVYPYTGRSGYECMPTVYSDARGPFARNVPLAAAIRAAVHRSERAAPPIVAAGGINSFSLAESILQRGDADIIGAARQSLADPDWWLKMREGRGAQIRRCKFTNYCEALDTKHKQVTCQLWDREALDAPDVTLSRDGRRRLLAPPSQ</sequence>
<comment type="cofactor">
    <cofactor evidence="1">
        <name>FMN</name>
        <dbReference type="ChEBI" id="CHEBI:58210"/>
    </cofactor>
</comment>
<dbReference type="PANTHER" id="PTHR43303">
    <property type="entry name" value="NADPH DEHYDROGENASE C23G7.10C-RELATED"/>
    <property type="match status" value="1"/>
</dbReference>